<keyword evidence="3" id="KW-0804">Transcription</keyword>
<dbReference type="PROSITE" id="PS50932">
    <property type="entry name" value="HTH_LACI_2"/>
    <property type="match status" value="1"/>
</dbReference>
<evidence type="ECO:0000256" key="2">
    <source>
        <dbReference type="ARBA" id="ARBA00023125"/>
    </source>
</evidence>
<accession>A0A7X5V034</accession>
<dbReference type="SMART" id="SM00354">
    <property type="entry name" value="HTH_LACI"/>
    <property type="match status" value="1"/>
</dbReference>
<dbReference type="Gene3D" id="3.40.50.2300">
    <property type="match status" value="2"/>
</dbReference>
<dbReference type="SUPFAM" id="SSF47413">
    <property type="entry name" value="lambda repressor-like DNA-binding domains"/>
    <property type="match status" value="1"/>
</dbReference>
<organism evidence="5 6">
    <name type="scientific">Sphingomonas leidyi</name>
    <dbReference type="NCBI Taxonomy" id="68569"/>
    <lineage>
        <taxon>Bacteria</taxon>
        <taxon>Pseudomonadati</taxon>
        <taxon>Pseudomonadota</taxon>
        <taxon>Alphaproteobacteria</taxon>
        <taxon>Sphingomonadales</taxon>
        <taxon>Sphingomonadaceae</taxon>
        <taxon>Sphingomonas</taxon>
    </lineage>
</organism>
<dbReference type="PANTHER" id="PTHR30146:SF109">
    <property type="entry name" value="HTH-TYPE TRANSCRIPTIONAL REGULATOR GALS"/>
    <property type="match status" value="1"/>
</dbReference>
<dbReference type="InterPro" id="IPR028082">
    <property type="entry name" value="Peripla_BP_I"/>
</dbReference>
<gene>
    <name evidence="5" type="ORF">FHR20_001867</name>
</gene>
<keyword evidence="2" id="KW-0238">DNA-binding</keyword>
<dbReference type="Pfam" id="PF13377">
    <property type="entry name" value="Peripla_BP_3"/>
    <property type="match status" value="1"/>
</dbReference>
<dbReference type="GO" id="GO:0000976">
    <property type="term" value="F:transcription cis-regulatory region binding"/>
    <property type="evidence" value="ECO:0007669"/>
    <property type="project" value="TreeGrafter"/>
</dbReference>
<evidence type="ECO:0000256" key="3">
    <source>
        <dbReference type="ARBA" id="ARBA00023163"/>
    </source>
</evidence>
<dbReference type="InterPro" id="IPR046335">
    <property type="entry name" value="LacI/GalR-like_sensor"/>
</dbReference>
<sequence>MTTILDVARAAGLSTATVSRALREPEKVTEKTRAKVFKAVEAVNYRPNMLARNLRTDKSFTLLVLVPGIANPFFANVTAGIEATAWKRGYSVLLGDTRDSPEREEHYARLVETRLADGVIQLSPDYAPAESRRQAPYPVVHACGCELTEAPSVRIDNVGAMHEVVAHLIARGHRRIAAISGPQANAHAIDRLKGYRQALEAAGIAFDPGLVLHGSFRMQSGFEAAREILAMSPRPTAIVSINDEMAIGAIQALAAQGVSVPSDIAVTGFDDIDFAAHSTPALTTVRQPAAEMGAKACELLIDWIEDKARDEAVHILPHTLVVRESSG</sequence>
<evidence type="ECO:0000313" key="6">
    <source>
        <dbReference type="Proteomes" id="UP000564677"/>
    </source>
</evidence>
<evidence type="ECO:0000256" key="1">
    <source>
        <dbReference type="ARBA" id="ARBA00023015"/>
    </source>
</evidence>
<dbReference type="Proteomes" id="UP000564677">
    <property type="component" value="Unassembled WGS sequence"/>
</dbReference>
<evidence type="ECO:0000259" key="4">
    <source>
        <dbReference type="PROSITE" id="PS50932"/>
    </source>
</evidence>
<feature type="domain" description="HTH lacI-type" evidence="4">
    <location>
        <begin position="2"/>
        <end position="56"/>
    </location>
</feature>
<dbReference type="EMBL" id="JAASQV010000001">
    <property type="protein sequence ID" value="NIJ64936.1"/>
    <property type="molecule type" value="Genomic_DNA"/>
</dbReference>
<evidence type="ECO:0000313" key="5">
    <source>
        <dbReference type="EMBL" id="NIJ64936.1"/>
    </source>
</evidence>
<keyword evidence="1" id="KW-0805">Transcription regulation</keyword>
<dbReference type="Gene3D" id="1.10.260.40">
    <property type="entry name" value="lambda repressor-like DNA-binding domains"/>
    <property type="match status" value="1"/>
</dbReference>
<reference evidence="5 6" key="1">
    <citation type="submission" date="2020-03" db="EMBL/GenBank/DDBJ databases">
        <title>Genomic Encyclopedia of Type Strains, Phase IV (KMG-IV): sequencing the most valuable type-strain genomes for metagenomic binning, comparative biology and taxonomic classification.</title>
        <authorList>
            <person name="Goeker M."/>
        </authorList>
    </citation>
    <scope>NUCLEOTIDE SEQUENCE [LARGE SCALE GENOMIC DNA]</scope>
    <source>
        <strain evidence="5 6">DSM 4733</strain>
    </source>
</reference>
<comment type="caution">
    <text evidence="5">The sequence shown here is derived from an EMBL/GenBank/DDBJ whole genome shotgun (WGS) entry which is preliminary data.</text>
</comment>
<dbReference type="CDD" id="cd01392">
    <property type="entry name" value="HTH_LacI"/>
    <property type="match status" value="1"/>
</dbReference>
<name>A0A7X5V034_9SPHN</name>
<dbReference type="AlphaFoldDB" id="A0A7X5V034"/>
<dbReference type="InterPro" id="IPR010982">
    <property type="entry name" value="Lambda_DNA-bd_dom_sf"/>
</dbReference>
<dbReference type="GO" id="GO:0003700">
    <property type="term" value="F:DNA-binding transcription factor activity"/>
    <property type="evidence" value="ECO:0007669"/>
    <property type="project" value="TreeGrafter"/>
</dbReference>
<dbReference type="SUPFAM" id="SSF53822">
    <property type="entry name" value="Periplasmic binding protein-like I"/>
    <property type="match status" value="1"/>
</dbReference>
<dbReference type="PANTHER" id="PTHR30146">
    <property type="entry name" value="LACI-RELATED TRANSCRIPTIONAL REPRESSOR"/>
    <property type="match status" value="1"/>
</dbReference>
<dbReference type="Pfam" id="PF00356">
    <property type="entry name" value="LacI"/>
    <property type="match status" value="1"/>
</dbReference>
<protein>
    <submittedName>
        <fullName evidence="5">LacI family repressor for deo operon, udp, cdd, tsx, nupC, and nupG</fullName>
    </submittedName>
</protein>
<dbReference type="InterPro" id="IPR000843">
    <property type="entry name" value="HTH_LacI"/>
</dbReference>
<keyword evidence="6" id="KW-1185">Reference proteome</keyword>
<proteinExistence type="predicted"/>
<dbReference type="CDD" id="cd06284">
    <property type="entry name" value="PBP1_LacI-like"/>
    <property type="match status" value="1"/>
</dbReference>